<dbReference type="PATRIC" id="fig|1619313.3.peg.3819"/>
<dbReference type="KEGG" id="ege:EM595_p0217"/>
<dbReference type="OrthoDB" id="9152892at2"/>
<organism evidence="2 3">
    <name type="scientific">Duffyella gerundensis</name>
    <dbReference type="NCBI Taxonomy" id="1619313"/>
    <lineage>
        <taxon>Bacteria</taxon>
        <taxon>Pseudomonadati</taxon>
        <taxon>Pseudomonadota</taxon>
        <taxon>Gammaproteobacteria</taxon>
        <taxon>Enterobacterales</taxon>
        <taxon>Erwiniaceae</taxon>
        <taxon>Duffyella</taxon>
    </lineage>
</organism>
<accession>A0A0U5EEC1</accession>
<evidence type="ECO:0000313" key="2">
    <source>
        <dbReference type="EMBL" id="CUU25917.1"/>
    </source>
</evidence>
<keyword evidence="1" id="KW-0812">Transmembrane</keyword>
<dbReference type="AlphaFoldDB" id="A0A0U5EEC1"/>
<dbReference type="Proteomes" id="UP000059419">
    <property type="component" value="Plasmid pEM01"/>
</dbReference>
<protein>
    <submittedName>
        <fullName evidence="2">Anti-sigma factor</fullName>
    </submittedName>
</protein>
<evidence type="ECO:0000256" key="1">
    <source>
        <dbReference type="SAM" id="Phobius"/>
    </source>
</evidence>
<reference evidence="3" key="1">
    <citation type="submission" date="2015-11" db="EMBL/GenBank/DDBJ databases">
        <authorList>
            <person name="Blom J."/>
        </authorList>
    </citation>
    <scope>NUCLEOTIDE SEQUENCE [LARGE SCALE GENOMIC DNA]</scope>
    <source>
        <plasmid evidence="3">pEM01</plasmid>
    </source>
</reference>
<dbReference type="GeneID" id="84615493"/>
<name>A0A0U5EEC1_9GAMM</name>
<sequence length="244" mass="27485">MTPGEQELHAWMDGEVDDARAEKIERYLAENPQIAAEMAALRQDKQLLRQAMHRQPPYATNVDAHYFHRRLRQQRFRKLALACVLVLSVGIGGITGWQINAQMNAHLPMEDAVQAFRLFGDESQLPLDVSAAQQADLTRWVTRYFIHGDLPPNLEQYGFKPLGARLMATAQGPAALVMYEDPHGTRLAWYIRPLSPIKMSHGERQAEDVMAQYWSDAHYNYALVTPLGAPQAGVVRKALSPTIS</sequence>
<gene>
    <name evidence="2" type="ORF">EM595_p0217</name>
</gene>
<evidence type="ECO:0000313" key="3">
    <source>
        <dbReference type="Proteomes" id="UP000059419"/>
    </source>
</evidence>
<dbReference type="RefSeq" id="WP_067436115.1">
    <property type="nucleotide sequence ID" value="NZ_CP073263.1"/>
</dbReference>
<keyword evidence="1" id="KW-1133">Transmembrane helix</keyword>
<keyword evidence="3" id="KW-1185">Reference proteome</keyword>
<keyword evidence="1" id="KW-0472">Membrane</keyword>
<dbReference type="EMBL" id="LN907828">
    <property type="protein sequence ID" value="CUU25917.1"/>
    <property type="molecule type" value="Genomic_DNA"/>
</dbReference>
<proteinExistence type="predicted"/>
<geneLocation type="plasmid" evidence="3">
    <name>pEM01</name>
</geneLocation>
<feature type="transmembrane region" description="Helical" evidence="1">
    <location>
        <begin position="79"/>
        <end position="99"/>
    </location>
</feature>